<evidence type="ECO:0000313" key="1">
    <source>
        <dbReference type="EMBL" id="TDP27837.1"/>
    </source>
</evidence>
<dbReference type="Proteomes" id="UP000295087">
    <property type="component" value="Unassembled WGS sequence"/>
</dbReference>
<keyword evidence="2" id="KW-1185">Reference proteome</keyword>
<dbReference type="RefSeq" id="WP_067498958.1">
    <property type="nucleotide sequence ID" value="NZ_SNXK01000021.1"/>
</dbReference>
<name>A0A4R6P1E8_NOCIG</name>
<organism evidence="1 2">
    <name type="scientific">Nocardia ignorata</name>
    <dbReference type="NCBI Taxonomy" id="145285"/>
    <lineage>
        <taxon>Bacteria</taxon>
        <taxon>Bacillati</taxon>
        <taxon>Actinomycetota</taxon>
        <taxon>Actinomycetes</taxon>
        <taxon>Mycobacteriales</taxon>
        <taxon>Nocardiaceae</taxon>
        <taxon>Nocardia</taxon>
    </lineage>
</organism>
<sequence length="93" mass="10029">MIKDAARAAYNGHPDCETLVQETVLAWRAGSGAAHGFYWPLFGRAGTEQITGADSRGNAAFVAGGSFEAIAQPYMAAFYLCEAGWKLLRRRGM</sequence>
<comment type="caution">
    <text evidence="1">The sequence shown here is derived from an EMBL/GenBank/DDBJ whole genome shotgun (WGS) entry which is preliminary data.</text>
</comment>
<gene>
    <name evidence="1" type="ORF">DFR75_1215</name>
</gene>
<evidence type="ECO:0000313" key="2">
    <source>
        <dbReference type="Proteomes" id="UP000295087"/>
    </source>
</evidence>
<proteinExistence type="predicted"/>
<reference evidence="1 2" key="1">
    <citation type="submission" date="2019-03" db="EMBL/GenBank/DDBJ databases">
        <title>Genomic Encyclopedia of Type Strains, Phase IV (KMG-IV): sequencing the most valuable type-strain genomes for metagenomic binning, comparative biology and taxonomic classification.</title>
        <authorList>
            <person name="Goeker M."/>
        </authorList>
    </citation>
    <scope>NUCLEOTIDE SEQUENCE [LARGE SCALE GENOMIC DNA]</scope>
    <source>
        <strain evidence="1 2">DSM 44496</strain>
    </source>
</reference>
<protein>
    <submittedName>
        <fullName evidence="1">Uncharacterized protein</fullName>
    </submittedName>
</protein>
<accession>A0A4R6P1E8</accession>
<dbReference type="EMBL" id="SNXK01000021">
    <property type="protein sequence ID" value="TDP27837.1"/>
    <property type="molecule type" value="Genomic_DNA"/>
</dbReference>
<dbReference type="AlphaFoldDB" id="A0A4R6P1E8"/>